<evidence type="ECO:0000256" key="1">
    <source>
        <dbReference type="ARBA" id="ARBA00006024"/>
    </source>
</evidence>
<evidence type="ECO:0000256" key="2">
    <source>
        <dbReference type="SAM" id="MobiDB-lite"/>
    </source>
</evidence>
<evidence type="ECO:0000259" key="4">
    <source>
        <dbReference type="Pfam" id="PF00122"/>
    </source>
</evidence>
<feature type="transmembrane region" description="Helical" evidence="3">
    <location>
        <begin position="127"/>
        <end position="155"/>
    </location>
</feature>
<proteinExistence type="inferred from homology"/>
<feature type="region of interest" description="Disordered" evidence="2">
    <location>
        <begin position="23"/>
        <end position="56"/>
    </location>
</feature>
<dbReference type="PANTHER" id="PTHR48085">
    <property type="entry name" value="CADMIUM/ZINC-TRANSPORTING ATPASE HMA2-RELATED"/>
    <property type="match status" value="1"/>
</dbReference>
<comment type="similarity">
    <text evidence="1">Belongs to the cation transport ATPase (P-type) (TC 3.A.3) family. Type IB subfamily.</text>
</comment>
<feature type="compositionally biased region" description="Basic and acidic residues" evidence="2">
    <location>
        <begin position="23"/>
        <end position="36"/>
    </location>
</feature>
<keyword evidence="3" id="KW-1133">Transmembrane helix</keyword>
<dbReference type="AlphaFoldDB" id="A0A450RZJ7"/>
<dbReference type="InterPro" id="IPR008250">
    <property type="entry name" value="ATPase_P-typ_transduc_dom_A_sf"/>
</dbReference>
<dbReference type="GO" id="GO:0016020">
    <property type="term" value="C:membrane"/>
    <property type="evidence" value="ECO:0007669"/>
    <property type="project" value="TreeGrafter"/>
</dbReference>
<sequence length="291" mass="31668">MLFEMLALGCTLYVGYRTLKDADSNRRHSPSDDPGEKNSGAGPLHNVFKTPADEKSQQEEVDHDGKVMELAAGDRKAGFVAFALAAGGLFYRPLGILSVPFFFFSIKSMVKQSYRSIRKGKVDASTLFTVVLLDIVLLGKAFLTASLAVVTYHWVTRLKENFRRRLLDAFARHSGSVWIVVNGVEVSIPLEALKKGDIVAVRAGEIIPADGIVTEGTANIDQHILTGEAEPVEKCSGDEVLGSTIVLSGRIHVRVERAGEEYTVSRITDILSSAADCKSDTDYARGCFRTG</sequence>
<dbReference type="EMBL" id="CAADFA010000016">
    <property type="protein sequence ID" value="VFJ44743.1"/>
    <property type="molecule type" value="Genomic_DNA"/>
</dbReference>
<evidence type="ECO:0000313" key="5">
    <source>
        <dbReference type="EMBL" id="VFJ44743.1"/>
    </source>
</evidence>
<accession>A0A450RZJ7</accession>
<feature type="transmembrane region" description="Helical" evidence="3">
    <location>
        <begin position="79"/>
        <end position="106"/>
    </location>
</feature>
<organism evidence="5">
    <name type="scientific">Candidatus Kentrum sp. FM</name>
    <dbReference type="NCBI Taxonomy" id="2126340"/>
    <lineage>
        <taxon>Bacteria</taxon>
        <taxon>Pseudomonadati</taxon>
        <taxon>Pseudomonadota</taxon>
        <taxon>Gammaproteobacteria</taxon>
        <taxon>Candidatus Kentrum</taxon>
    </lineage>
</organism>
<dbReference type="SUPFAM" id="SSF81653">
    <property type="entry name" value="Calcium ATPase, transduction domain A"/>
    <property type="match status" value="1"/>
</dbReference>
<keyword evidence="3" id="KW-0472">Membrane</keyword>
<dbReference type="Gene3D" id="2.70.150.10">
    <property type="entry name" value="Calcium-transporting ATPase, cytoplasmic transduction domain A"/>
    <property type="match status" value="1"/>
</dbReference>
<dbReference type="EMBL" id="CAADEZ010000289">
    <property type="protein sequence ID" value="VFJ61628.1"/>
    <property type="molecule type" value="Genomic_DNA"/>
</dbReference>
<name>A0A450RZJ7_9GAMM</name>
<dbReference type="GO" id="GO:0022857">
    <property type="term" value="F:transmembrane transporter activity"/>
    <property type="evidence" value="ECO:0007669"/>
    <property type="project" value="TreeGrafter"/>
</dbReference>
<dbReference type="PANTHER" id="PTHR48085:SF5">
    <property type="entry name" value="CADMIUM_ZINC-TRANSPORTING ATPASE HMA4-RELATED"/>
    <property type="match status" value="1"/>
</dbReference>
<dbReference type="InterPro" id="IPR059000">
    <property type="entry name" value="ATPase_P-type_domA"/>
</dbReference>
<dbReference type="Pfam" id="PF00122">
    <property type="entry name" value="E1-E2_ATPase"/>
    <property type="match status" value="1"/>
</dbReference>
<evidence type="ECO:0000313" key="7">
    <source>
        <dbReference type="EMBL" id="VFK14359.1"/>
    </source>
</evidence>
<feature type="domain" description="P-type ATPase A" evidence="4">
    <location>
        <begin position="175"/>
        <end position="269"/>
    </location>
</feature>
<evidence type="ECO:0000313" key="6">
    <source>
        <dbReference type="EMBL" id="VFJ61628.1"/>
    </source>
</evidence>
<dbReference type="EMBL" id="CAADFL010000318">
    <property type="protein sequence ID" value="VFK14359.1"/>
    <property type="molecule type" value="Genomic_DNA"/>
</dbReference>
<protein>
    <submittedName>
        <fullName evidence="5">ATPase, P-type (Transporting), HAD superfamily, subfamily IC</fullName>
    </submittedName>
</protein>
<gene>
    <name evidence="6" type="ORF">BECKFM1743A_GA0114220_102891</name>
    <name evidence="7" type="ORF">BECKFM1743B_GA0114221_103184</name>
    <name evidence="5" type="ORF">BECKFM1743C_GA0114222_100161</name>
</gene>
<reference evidence="5" key="1">
    <citation type="submission" date="2019-02" db="EMBL/GenBank/DDBJ databases">
        <authorList>
            <person name="Gruber-Vodicka R. H."/>
            <person name="Seah K. B. B."/>
        </authorList>
    </citation>
    <scope>NUCLEOTIDE SEQUENCE</scope>
    <source>
        <strain evidence="6">BECK_BZ163</strain>
        <strain evidence="7">BECK_BZ164</strain>
        <strain evidence="5">BECK_BZ165</strain>
    </source>
</reference>
<dbReference type="InterPro" id="IPR051014">
    <property type="entry name" value="Cation_Transport_ATPase_IB"/>
</dbReference>
<keyword evidence="3" id="KW-0812">Transmembrane</keyword>
<evidence type="ECO:0000256" key="3">
    <source>
        <dbReference type="SAM" id="Phobius"/>
    </source>
</evidence>